<comment type="caution">
    <text evidence="3">The sequence shown here is derived from an EMBL/GenBank/DDBJ whole genome shotgun (WGS) entry which is preliminary data.</text>
</comment>
<keyword evidence="2" id="KW-0812">Transmembrane</keyword>
<reference evidence="3 4" key="1">
    <citation type="journal article" date="2024" name="Commun. Biol.">
        <title>Comparative genomic analysis of thermophilic fungi reveals convergent evolutionary adaptations and gene losses.</title>
        <authorList>
            <person name="Steindorff A.S."/>
            <person name="Aguilar-Pontes M.V."/>
            <person name="Robinson A.J."/>
            <person name="Andreopoulos B."/>
            <person name="LaButti K."/>
            <person name="Kuo A."/>
            <person name="Mondo S."/>
            <person name="Riley R."/>
            <person name="Otillar R."/>
            <person name="Haridas S."/>
            <person name="Lipzen A."/>
            <person name="Grimwood J."/>
            <person name="Schmutz J."/>
            <person name="Clum A."/>
            <person name="Reid I.D."/>
            <person name="Moisan M.C."/>
            <person name="Butler G."/>
            <person name="Nguyen T.T.M."/>
            <person name="Dewar K."/>
            <person name="Conant G."/>
            <person name="Drula E."/>
            <person name="Henrissat B."/>
            <person name="Hansel C."/>
            <person name="Singer S."/>
            <person name="Hutchinson M.I."/>
            <person name="de Vries R.P."/>
            <person name="Natvig D.O."/>
            <person name="Powell A.J."/>
            <person name="Tsang A."/>
            <person name="Grigoriev I.V."/>
        </authorList>
    </citation>
    <scope>NUCLEOTIDE SEQUENCE [LARGE SCALE GENOMIC DNA]</scope>
    <source>
        <strain evidence="3 4">ATCC 24622</strain>
    </source>
</reference>
<evidence type="ECO:0000256" key="2">
    <source>
        <dbReference type="SAM" id="Phobius"/>
    </source>
</evidence>
<dbReference type="EMBL" id="JAZHXJ010000228">
    <property type="protein sequence ID" value="KAL1867933.1"/>
    <property type="molecule type" value="Genomic_DNA"/>
</dbReference>
<accession>A0ABR3WW96</accession>
<protein>
    <recommendedName>
        <fullName evidence="5">MARVEL domain-containing protein</fullName>
    </recommendedName>
</protein>
<keyword evidence="2" id="KW-1133">Transmembrane helix</keyword>
<evidence type="ECO:0008006" key="5">
    <source>
        <dbReference type="Google" id="ProtNLM"/>
    </source>
</evidence>
<gene>
    <name evidence="3" type="ORF">VTK73DRAFT_3898</name>
</gene>
<organism evidence="3 4">
    <name type="scientific">Phialemonium thermophilum</name>
    <dbReference type="NCBI Taxonomy" id="223376"/>
    <lineage>
        <taxon>Eukaryota</taxon>
        <taxon>Fungi</taxon>
        <taxon>Dikarya</taxon>
        <taxon>Ascomycota</taxon>
        <taxon>Pezizomycotina</taxon>
        <taxon>Sordariomycetes</taxon>
        <taxon>Sordariomycetidae</taxon>
        <taxon>Cephalothecales</taxon>
        <taxon>Cephalothecaceae</taxon>
        <taxon>Phialemonium</taxon>
    </lineage>
</organism>
<name>A0ABR3WW96_9PEZI</name>
<feature type="transmembrane region" description="Helical" evidence="2">
    <location>
        <begin position="77"/>
        <end position="98"/>
    </location>
</feature>
<feature type="transmembrane region" description="Helical" evidence="2">
    <location>
        <begin position="146"/>
        <end position="171"/>
    </location>
</feature>
<evidence type="ECO:0000313" key="4">
    <source>
        <dbReference type="Proteomes" id="UP001586593"/>
    </source>
</evidence>
<dbReference type="Proteomes" id="UP001586593">
    <property type="component" value="Unassembled WGS sequence"/>
</dbReference>
<proteinExistence type="predicted"/>
<sequence>MTFRDHGYYGYAYLGARAASIVSLVPVVGLVGNFLSMIAKSKHTAPGEFIVTLVMTCIALLWSLVSVTAYDDTHIPYLVTAAVDFLLLVPFIVIAVILGQPLSSTTCSALPKPNRLSSLPIPEAHRVGYPTFVAAAGRPACYELMAAWGLAIALCVLFTISAVAATFLFVGKRRAEAAERKLGGSSRGGSWPLGYGPDESQIEMVPTPPEATFQRGDGDFRPPSRAGSSYAKRFDERFD</sequence>
<evidence type="ECO:0000313" key="3">
    <source>
        <dbReference type="EMBL" id="KAL1867933.1"/>
    </source>
</evidence>
<keyword evidence="2" id="KW-0472">Membrane</keyword>
<feature type="transmembrane region" description="Helical" evidence="2">
    <location>
        <begin position="12"/>
        <end position="37"/>
    </location>
</feature>
<evidence type="ECO:0000256" key="1">
    <source>
        <dbReference type="SAM" id="MobiDB-lite"/>
    </source>
</evidence>
<feature type="transmembrane region" description="Helical" evidence="2">
    <location>
        <begin position="49"/>
        <end position="70"/>
    </location>
</feature>
<feature type="region of interest" description="Disordered" evidence="1">
    <location>
        <begin position="181"/>
        <end position="239"/>
    </location>
</feature>
<keyword evidence="4" id="KW-1185">Reference proteome</keyword>